<dbReference type="SMART" id="SM00513">
    <property type="entry name" value="SAP"/>
    <property type="match status" value="2"/>
</dbReference>
<dbReference type="GO" id="GO:0005319">
    <property type="term" value="F:lipid transporter activity"/>
    <property type="evidence" value="ECO:0007669"/>
    <property type="project" value="InterPro"/>
</dbReference>
<dbReference type="OMA" id="CHPNETI"/>
<keyword evidence="1" id="KW-0758">Storage protein</keyword>
<feature type="domain" description="SAP" evidence="6">
    <location>
        <begin position="1338"/>
        <end position="1372"/>
    </location>
</feature>
<evidence type="ECO:0000256" key="4">
    <source>
        <dbReference type="PROSITE-ProRule" id="PRU00557"/>
    </source>
</evidence>
<evidence type="ECO:0000256" key="1">
    <source>
        <dbReference type="ARBA" id="ARBA00022761"/>
    </source>
</evidence>
<proteinExistence type="predicted"/>
<name>A0A8B7ZJL2_ACAPL</name>
<dbReference type="PANTHER" id="PTHR23345">
    <property type="entry name" value="VITELLOGENIN-RELATED"/>
    <property type="match status" value="1"/>
</dbReference>
<dbReference type="KEGG" id="aplc:110987004"/>
<dbReference type="InterPro" id="IPR001747">
    <property type="entry name" value="Vitellogenin_N"/>
</dbReference>
<evidence type="ECO:0000256" key="2">
    <source>
        <dbReference type="ARBA" id="ARBA00023157"/>
    </source>
</evidence>
<dbReference type="PROSITE" id="PS50800">
    <property type="entry name" value="SAP"/>
    <property type="match status" value="1"/>
</dbReference>
<evidence type="ECO:0000259" key="7">
    <source>
        <dbReference type="PROSITE" id="PS51211"/>
    </source>
</evidence>
<comment type="caution">
    <text evidence="4">Lacks conserved residue(s) required for the propagation of feature annotation.</text>
</comment>
<evidence type="ECO:0000256" key="3">
    <source>
        <dbReference type="ARBA" id="ARBA00023180"/>
    </source>
</evidence>
<dbReference type="SUPFAM" id="SSF48431">
    <property type="entry name" value="Lipovitellin-phosvitin complex, superhelical domain"/>
    <property type="match status" value="1"/>
</dbReference>
<dbReference type="InterPro" id="IPR011055">
    <property type="entry name" value="Dup_hybrid_motif"/>
</dbReference>
<keyword evidence="2" id="KW-1015">Disulfide bond</keyword>
<protein>
    <submittedName>
        <fullName evidence="9">Uncharacterized protein LOC110987004</fullName>
    </submittedName>
</protein>
<keyword evidence="8" id="KW-1185">Reference proteome</keyword>
<keyword evidence="3" id="KW-0325">Glycoprotein</keyword>
<dbReference type="InterPro" id="IPR011030">
    <property type="entry name" value="Lipovitellin_superhlx_dom"/>
</dbReference>
<sequence>MALSSQGPDVRFRVKLTLFFFITVGSLSPVPASFIRFKPDTEYIYAFHSSTELKSVRTLHAESKIGFVLVKRSNQSSGSQEIFLRVHSAAITSDEKQVVLNEERDFSRWFSFDINENGAIGQVFHPRDEDNHVIEAKKGLVSLLASNLQHPPDEKRQAKGWNYDSKDRGYEGDHEASYTAQMAPGNDGIIVFTKTRRTHPIPYGKTKHQKEIHYNPGLQLPEIVKTRDQFDAPRESAPGFLLRHHADEQTKKDKWNMELPEMQTFSEGQLTFVRKVYYPSPTGPSDDEDIVTDSIHIKKLPRNDLNFNKTSLKEEIVGNLTCMRTATLKGTHEQNHCFQELVQTLISVPDGQQLAEMVAPMYKPPLSRRAHDKQDRLNMLDAVASMYTDASQSLLTDIILLSPKPDKELVQRLLIASVGFKKTISQHYLKSVEDIVFQPEKFPECLRDPKIQRVAVLVLGALAGHRWQAGYKAEAESIVVKIEDKLGVHDPWTYEKTLMSLREDEQEEFHHDTVALIEALGNAGLHRSFPHIESYTNSSSTHPLLKRAGLHSMRDYHHDKAAGVLLKSALDEDEDERVRYEASLLYKNHPNGGHHNAFKFVSPEEYSTTNSSQDVATTTVPSAPSRRRLRRSFLDGQEFKLQSPSIDWKKLLGSKALGAEFGLTIKNELDMKIAPLNSHLRVDLFDEAYATVLVGLAGFSWDIFKARFCFSGYVEYNLNILQEFGVERISDFAKAYDLIFGKVFGNIKKGVDIVVDLFNGEISISQLLDNFARSFDKIPSSISDLRSVATRAVSRLAQFDPAKLPPSFRGVINVVNKAAQLFSDIKTDIMEFYQAFSEAITVTLPWAAERIWKSIVSLRESVMDLFKSPLKAISDMFKGILNIKLAVDEIRNAKKQIQEALFFKGDQTPYWFKLPQIILDMLQELGEHLSNIRRDLVTWVDEVDSSSDPIKMLTGGTTDSFTVRRQVQAEIESIFQDLMGPMQPVADLLSPFFDLCDHVFRAVGAIKEAYETLRDGYQKSQALVMRLLGPKAHERFPRKYREPGSELCASGGFYPTNSAGQYEHQGVDLEIPAGAKLVAPFSGVLFKSEGKPNQVTLLAGGGAFRNIRITIDNIEPNRTLSETEGVNVIAGTVIGTVGRSTTCRPSNYIHLSMKKLKPNRLASFLDSALDDDPSAAQLAAREGYVDPSNYVAKRPLAMPKWIQLCDDYKLVWRGETVLEGSLLGHNKNRTEDTSPERQPPPDMTTNRPDPSKIAPRWPSSLDQALSEANKQETEDALGLPPPKTGSGSPFQNFTLRNLKIGSILAFARRLGQEKTADELLAVVQTIVKLVSDKPCVLPESMSDDLLRIELQQRGLSSQGDRKTLLHRYKQPDDRCPLLQVSLPKNVYCKIDPSCLGVECCMNVKLFMVSLAFKAFMRFDPCEFQFVLGVNSWNHTIQILEAEFGRELDLPVPFDVPFVEGMQLLLRFTIDKSPTKLLVSLSVGLCPKTGGADCLSFIDVLTDSVIPLPICHPNETITWPDIDLEEYFSRANLKRILKETGEEILQAGAELALSYAMDELGIPKELLSSKEPCLTPATMSDSQLIASLEDRQLATTGTRMEWEARLSEDDRTCKFLALPVFSPELAKVAYCSLSDNCLRLDCCLELNLQKLKFRRSFKASMEVDACDFTFIIAFQHLKYKKLLLSYEWGQPQQQYIGVIALKYSIDKLDAEKVFKINFGASVCPSGEDCIFDLDIIQDYRVPIPVCNSNFSISLPGGNTLSEFVAAVGRNAGQQAINIFLEYIGLRDKINDGRCDTTALFAVDEEVCTDVSLPALSNGLTCQISHQCLGIQCCVELDVQVTILSVNVWLILDPCEFTLSVGFGKWSLTFTIFDYHWGTQEHIKIGKALTLIYTIDKLTEAKVFVLDLALSLCLPDSECNTPSIDILRKTRVPIPLCNENASFTLPGDGTVKGFLQMVGHNAADIAMDAILKHLGLFEYISREPCVRPQVTQNGWQRLCPRDIRLPHLPRNLVCTLPEKCLVFDCCLELPIPGIAPISTRISFIFDPCNYHLSVSLGSFSQDLQVLSYQWGQEEEVNIGKAVTIRMTIDKLDAEESFQINFDIFFCLDGDCTTTPVLRDALVPIPLCNLNASFELPGDGSFAGLARTLAEDIGELAIQAGLRKLGIQQYINNQQCDMEILAPSENKCPLLRLPPPASFLTCTVDDRCLGLTCCASLDLIFTQLSTTTWALLDPCELKLSVGLGSWSKNVTLFEYDWGVDKVLDISDSVHIMYNVDKLTALKEFHIDLSVTLCIDGSCRPIRLLQAAHVPIQICNSNATLTLPGNGTISGYLESLGGQVTEAAVDRVLDHLGLKNFLSRDMCNLPRVLGAGSDSCSVQFPDNLPSLSCHIGSRCTSFHCCLTLDLKLTQISTKAWFIIDPCDYKVSVGLGRWFFNASLFSYKWGVMESFMVGHALSVM</sequence>
<reference evidence="9" key="1">
    <citation type="submission" date="2025-08" db="UniProtKB">
        <authorList>
            <consortium name="RefSeq"/>
        </authorList>
    </citation>
    <scope>IDENTIFICATION</scope>
</reference>
<evidence type="ECO:0000313" key="8">
    <source>
        <dbReference type="Proteomes" id="UP000694845"/>
    </source>
</evidence>
<dbReference type="Gene3D" id="2.70.70.10">
    <property type="entry name" value="Glucose Permease (Domain IIA)"/>
    <property type="match status" value="1"/>
</dbReference>
<dbReference type="OrthoDB" id="6107827at2759"/>
<dbReference type="PROSITE" id="PS51211">
    <property type="entry name" value="VITELLOGENIN"/>
    <property type="match status" value="1"/>
</dbReference>
<dbReference type="SMART" id="SM00638">
    <property type="entry name" value="LPD_N"/>
    <property type="match status" value="1"/>
</dbReference>
<dbReference type="Pfam" id="PF01347">
    <property type="entry name" value="Vitellogenin_N"/>
    <property type="match status" value="1"/>
</dbReference>
<accession>A0A8B7ZJL2</accession>
<dbReference type="InterPro" id="IPR015816">
    <property type="entry name" value="Vitellinogen_b-sht_N"/>
</dbReference>
<organism evidence="8 9">
    <name type="scientific">Acanthaster planci</name>
    <name type="common">Crown-of-thorns starfish</name>
    <dbReference type="NCBI Taxonomy" id="133434"/>
    <lineage>
        <taxon>Eukaryota</taxon>
        <taxon>Metazoa</taxon>
        <taxon>Echinodermata</taxon>
        <taxon>Eleutherozoa</taxon>
        <taxon>Asterozoa</taxon>
        <taxon>Asteroidea</taxon>
        <taxon>Valvatacea</taxon>
        <taxon>Valvatida</taxon>
        <taxon>Acanthasteridae</taxon>
        <taxon>Acanthaster</taxon>
    </lineage>
</organism>
<evidence type="ECO:0000259" key="6">
    <source>
        <dbReference type="PROSITE" id="PS50800"/>
    </source>
</evidence>
<feature type="domain" description="Vitellogenin" evidence="7">
    <location>
        <begin position="37"/>
        <end position="585"/>
    </location>
</feature>
<feature type="region of interest" description="Disordered" evidence="5">
    <location>
        <begin position="1223"/>
        <end position="1290"/>
    </location>
</feature>
<dbReference type="GeneID" id="110987004"/>
<dbReference type="RefSeq" id="XP_022105070.1">
    <property type="nucleotide sequence ID" value="XM_022249378.1"/>
</dbReference>
<dbReference type="InterPro" id="IPR003034">
    <property type="entry name" value="SAP_dom"/>
</dbReference>
<evidence type="ECO:0000256" key="5">
    <source>
        <dbReference type="SAM" id="MobiDB-lite"/>
    </source>
</evidence>
<dbReference type="Gene3D" id="2.30.230.10">
    <property type="entry name" value="Lipovitellin, beta-sheet shell regions, chain A"/>
    <property type="match status" value="1"/>
</dbReference>
<dbReference type="InterPro" id="IPR050733">
    <property type="entry name" value="Vitellogenin/Apolipophorin"/>
</dbReference>
<dbReference type="Proteomes" id="UP000694845">
    <property type="component" value="Unplaced"/>
</dbReference>
<dbReference type="Gene3D" id="1.25.10.20">
    <property type="entry name" value="Vitellinogen, superhelical"/>
    <property type="match status" value="1"/>
</dbReference>
<evidence type="ECO:0000313" key="9">
    <source>
        <dbReference type="RefSeq" id="XP_022105070.1"/>
    </source>
</evidence>
<dbReference type="PANTHER" id="PTHR23345:SF15">
    <property type="entry name" value="VITELLOGENIN 1-RELATED"/>
    <property type="match status" value="1"/>
</dbReference>
<gene>
    <name evidence="9" type="primary">LOC110987004</name>
</gene>